<feature type="transmembrane region" description="Helical" evidence="7">
    <location>
        <begin position="274"/>
        <end position="296"/>
    </location>
</feature>
<feature type="transmembrane region" description="Helical" evidence="7">
    <location>
        <begin position="21"/>
        <end position="40"/>
    </location>
</feature>
<feature type="transmembrane region" description="Helical" evidence="7">
    <location>
        <begin position="361"/>
        <end position="382"/>
    </location>
</feature>
<dbReference type="PANTHER" id="PTHR42718">
    <property type="entry name" value="MAJOR FACILITATOR SUPERFAMILY MULTIDRUG TRANSPORTER MFSC"/>
    <property type="match status" value="1"/>
</dbReference>
<dbReference type="CDD" id="cd17321">
    <property type="entry name" value="MFS_MMR_MDR_like"/>
    <property type="match status" value="1"/>
</dbReference>
<dbReference type="Gene3D" id="1.20.1250.20">
    <property type="entry name" value="MFS general substrate transporter like domains"/>
    <property type="match status" value="1"/>
</dbReference>
<dbReference type="Gene3D" id="1.20.1720.10">
    <property type="entry name" value="Multidrug resistance protein D"/>
    <property type="match status" value="1"/>
</dbReference>
<gene>
    <name evidence="9" type="ORF">GCM10010394_22400</name>
</gene>
<dbReference type="Pfam" id="PF07690">
    <property type="entry name" value="MFS_1"/>
    <property type="match status" value="1"/>
</dbReference>
<feature type="region of interest" description="Disordered" evidence="6">
    <location>
        <begin position="510"/>
        <end position="545"/>
    </location>
</feature>
<dbReference type="InterPro" id="IPR020846">
    <property type="entry name" value="MFS_dom"/>
</dbReference>
<evidence type="ECO:0000256" key="2">
    <source>
        <dbReference type="ARBA" id="ARBA00022692"/>
    </source>
</evidence>
<keyword evidence="10" id="KW-1185">Reference proteome</keyword>
<feature type="transmembrane region" description="Helical" evidence="7">
    <location>
        <begin position="84"/>
        <end position="103"/>
    </location>
</feature>
<dbReference type="RefSeq" id="WP_344072968.1">
    <property type="nucleotide sequence ID" value="NZ_BAAACA010000014.1"/>
</dbReference>
<dbReference type="EMBL" id="BAAACA010000014">
    <property type="protein sequence ID" value="GAA0592665.1"/>
    <property type="molecule type" value="Genomic_DNA"/>
</dbReference>
<evidence type="ECO:0000256" key="5">
    <source>
        <dbReference type="ARBA" id="ARBA00023251"/>
    </source>
</evidence>
<reference evidence="9 10" key="1">
    <citation type="journal article" date="2019" name="Int. J. Syst. Evol. Microbiol.">
        <title>The Global Catalogue of Microorganisms (GCM) 10K type strain sequencing project: providing services to taxonomists for standard genome sequencing and annotation.</title>
        <authorList>
            <consortium name="The Broad Institute Genomics Platform"/>
            <consortium name="The Broad Institute Genome Sequencing Center for Infectious Disease"/>
            <person name="Wu L."/>
            <person name="Ma J."/>
        </authorList>
    </citation>
    <scope>NUCLEOTIDE SEQUENCE [LARGE SCALE GENOMIC DNA]</scope>
    <source>
        <strain evidence="9 10">JCM 5067</strain>
    </source>
</reference>
<dbReference type="PROSITE" id="PS50850">
    <property type="entry name" value="MFS"/>
    <property type="match status" value="1"/>
</dbReference>
<feature type="transmembrane region" description="Helical" evidence="7">
    <location>
        <begin position="335"/>
        <end position="355"/>
    </location>
</feature>
<proteinExistence type="predicted"/>
<evidence type="ECO:0000256" key="3">
    <source>
        <dbReference type="ARBA" id="ARBA00022989"/>
    </source>
</evidence>
<dbReference type="PRINTS" id="PR01036">
    <property type="entry name" value="TCRTETB"/>
</dbReference>
<keyword evidence="2 7" id="KW-0812">Transmembrane</keyword>
<feature type="transmembrane region" description="Helical" evidence="7">
    <location>
        <begin position="202"/>
        <end position="224"/>
    </location>
</feature>
<name>A0ABN1FKD4_9ACTN</name>
<feature type="transmembrane region" description="Helical" evidence="7">
    <location>
        <begin position="236"/>
        <end position="253"/>
    </location>
</feature>
<dbReference type="InterPro" id="IPR011701">
    <property type="entry name" value="MFS"/>
</dbReference>
<keyword evidence="3 7" id="KW-1133">Transmembrane helix</keyword>
<feature type="domain" description="Major facilitator superfamily (MFS) profile" evidence="8">
    <location>
        <begin position="18"/>
        <end position="500"/>
    </location>
</feature>
<evidence type="ECO:0000259" key="8">
    <source>
        <dbReference type="PROSITE" id="PS50850"/>
    </source>
</evidence>
<evidence type="ECO:0000256" key="6">
    <source>
        <dbReference type="SAM" id="MobiDB-lite"/>
    </source>
</evidence>
<dbReference type="InterPro" id="IPR036259">
    <property type="entry name" value="MFS_trans_sf"/>
</dbReference>
<comment type="subcellular location">
    <subcellularLocation>
        <location evidence="1">Cell membrane</location>
        <topology evidence="1">Multi-pass membrane protein</topology>
    </subcellularLocation>
</comment>
<evidence type="ECO:0000313" key="9">
    <source>
        <dbReference type="EMBL" id="GAA0592665.1"/>
    </source>
</evidence>
<feature type="transmembrane region" description="Helical" evidence="7">
    <location>
        <begin position="143"/>
        <end position="165"/>
    </location>
</feature>
<comment type="caution">
    <text evidence="9">The sequence shown here is derived from an EMBL/GenBank/DDBJ whole genome shotgun (WGS) entry which is preliminary data.</text>
</comment>
<protein>
    <submittedName>
        <fullName evidence="9">MFS transporter</fullName>
    </submittedName>
</protein>
<feature type="transmembrane region" description="Helical" evidence="7">
    <location>
        <begin position="171"/>
        <end position="190"/>
    </location>
</feature>
<accession>A0ABN1FKD4</accession>
<evidence type="ECO:0000256" key="1">
    <source>
        <dbReference type="ARBA" id="ARBA00004651"/>
    </source>
</evidence>
<dbReference type="PANTHER" id="PTHR42718:SF42">
    <property type="entry name" value="EXPORT PROTEIN"/>
    <property type="match status" value="1"/>
</dbReference>
<feature type="transmembrane region" description="Helical" evidence="7">
    <location>
        <begin position="480"/>
        <end position="504"/>
    </location>
</feature>
<keyword evidence="4 7" id="KW-0472">Membrane</keyword>
<feature type="transmembrane region" description="Helical" evidence="7">
    <location>
        <begin position="109"/>
        <end position="131"/>
    </location>
</feature>
<evidence type="ECO:0000256" key="7">
    <source>
        <dbReference type="SAM" id="Phobius"/>
    </source>
</evidence>
<evidence type="ECO:0000313" key="10">
    <source>
        <dbReference type="Proteomes" id="UP001500668"/>
    </source>
</evidence>
<feature type="transmembrane region" description="Helical" evidence="7">
    <location>
        <begin position="60"/>
        <end position="77"/>
    </location>
</feature>
<dbReference type="Proteomes" id="UP001500668">
    <property type="component" value="Unassembled WGS sequence"/>
</dbReference>
<keyword evidence="5" id="KW-0046">Antibiotic resistance</keyword>
<feature type="transmembrane region" description="Helical" evidence="7">
    <location>
        <begin position="308"/>
        <end position="328"/>
    </location>
</feature>
<evidence type="ECO:0000256" key="4">
    <source>
        <dbReference type="ARBA" id="ARBA00023136"/>
    </source>
</evidence>
<sequence>MNTHPPEQPAADVRRVRAAGVMCLGLFMLGMDLTVLNVAVPELRDALGATTAQVQWIVDAYALVLGGAVLAVGALTDRWGRRRCFVAGVSVCAAASVAGALAAHPWQVITARCVMGAGAALLMPATLGVLHQLFPEPHLRSRAIAAWAAVGGLGGLSGPIMGGWLVEHVSWRGAFWVNLPLAAVIVTAAWRHVPRSLPRRLAGFDGVGAALSTSGLLALVWSIIEGPHRGWTSWQVLSGFVIAALVLGVFLGWERRATTPMLPLALLARPGIGVAAAALALMSFALFGALFVLTLYLQGVLGYSPFDAGIRTLPLPAGLAAGAGCAVWAQRRFGLRATVVTGLLLVCGSFLVWATTTDQSGYAHCAAFQVLAGLGAGLVAAASTQSVMESVPTEQAGLGSAINDATRQVGSTLGVAVQGSLLTSVSTDRLLDALAPLDVPPHIADTARHSLLAVPAQAGQLPPALRLAVLSEARHAFVQALSFTAAVAAVVTLLTAAAAARWLIPSPWPAPSAAPEASATPVNARLPQPGTRTDLTPQSPPPSRS</sequence>
<organism evidence="9 10">
    <name type="scientific">Streptomyces crystallinus</name>
    <dbReference type="NCBI Taxonomy" id="68191"/>
    <lineage>
        <taxon>Bacteria</taxon>
        <taxon>Bacillati</taxon>
        <taxon>Actinomycetota</taxon>
        <taxon>Actinomycetes</taxon>
        <taxon>Kitasatosporales</taxon>
        <taxon>Streptomycetaceae</taxon>
        <taxon>Streptomyces</taxon>
    </lineage>
</organism>
<dbReference type="SUPFAM" id="SSF103473">
    <property type="entry name" value="MFS general substrate transporter"/>
    <property type="match status" value="1"/>
</dbReference>